<dbReference type="SUPFAM" id="SSF161219">
    <property type="entry name" value="CHY zinc finger-like"/>
    <property type="match status" value="1"/>
</dbReference>
<dbReference type="PANTHER" id="PTHR21319:SF12">
    <property type="entry name" value="ZINC FINGER (C3HC4-TYPE RING FINGER) FAMILY PROTEIN"/>
    <property type="match status" value="1"/>
</dbReference>
<dbReference type="GO" id="GO:0061630">
    <property type="term" value="F:ubiquitin protein ligase activity"/>
    <property type="evidence" value="ECO:0007669"/>
    <property type="project" value="TreeGrafter"/>
</dbReference>
<evidence type="ECO:0000256" key="2">
    <source>
        <dbReference type="ARBA" id="ARBA00022771"/>
    </source>
</evidence>
<keyword evidence="1" id="KW-0479">Metal-binding</keyword>
<keyword evidence="8" id="KW-1185">Reference proteome</keyword>
<accession>A0AA89BRM5</accession>
<reference evidence="7" key="1">
    <citation type="submission" date="2022-12" db="EMBL/GenBank/DDBJ databases">
        <title>Draft genome assemblies for two species of Escallonia (Escalloniales).</title>
        <authorList>
            <person name="Chanderbali A."/>
            <person name="Dervinis C."/>
            <person name="Anghel I."/>
            <person name="Soltis D."/>
            <person name="Soltis P."/>
            <person name="Zapata F."/>
        </authorList>
    </citation>
    <scope>NUCLEOTIDE SEQUENCE</scope>
    <source>
        <strain evidence="7">UCBG64.0493</strain>
        <tissue evidence="7">Leaf</tissue>
    </source>
</reference>
<name>A0AA89BRM5_9ASTE</name>
<dbReference type="GO" id="GO:0008270">
    <property type="term" value="F:zinc ion binding"/>
    <property type="evidence" value="ECO:0007669"/>
    <property type="project" value="UniProtKB-KW"/>
</dbReference>
<protein>
    <recommendedName>
        <fullName evidence="9">CHY-type domain-containing protein</fullName>
    </recommendedName>
</protein>
<dbReference type="InterPro" id="IPR037274">
    <property type="entry name" value="Znf_CHY_sf"/>
</dbReference>
<proteinExistence type="predicted"/>
<evidence type="ECO:0000313" key="7">
    <source>
        <dbReference type="EMBL" id="KAK3041461.1"/>
    </source>
</evidence>
<dbReference type="GO" id="GO:0005634">
    <property type="term" value="C:nucleus"/>
    <property type="evidence" value="ECO:0007669"/>
    <property type="project" value="TreeGrafter"/>
</dbReference>
<keyword evidence="3" id="KW-0862">Zinc</keyword>
<keyword evidence="2 4" id="KW-0863">Zinc-finger</keyword>
<dbReference type="InterPro" id="IPR008913">
    <property type="entry name" value="Znf_CHY"/>
</dbReference>
<dbReference type="GO" id="GO:0016567">
    <property type="term" value="P:protein ubiquitination"/>
    <property type="evidence" value="ECO:0007669"/>
    <property type="project" value="TreeGrafter"/>
</dbReference>
<evidence type="ECO:0000256" key="3">
    <source>
        <dbReference type="ARBA" id="ARBA00022833"/>
    </source>
</evidence>
<dbReference type="EMBL" id="JAVXUP010000034">
    <property type="protein sequence ID" value="KAK3041461.1"/>
    <property type="molecule type" value="Genomic_DNA"/>
</dbReference>
<organism evidence="7 8">
    <name type="scientific">Escallonia herrerae</name>
    <dbReference type="NCBI Taxonomy" id="1293975"/>
    <lineage>
        <taxon>Eukaryota</taxon>
        <taxon>Viridiplantae</taxon>
        <taxon>Streptophyta</taxon>
        <taxon>Embryophyta</taxon>
        <taxon>Tracheophyta</taxon>
        <taxon>Spermatophyta</taxon>
        <taxon>Magnoliopsida</taxon>
        <taxon>eudicotyledons</taxon>
        <taxon>Gunneridae</taxon>
        <taxon>Pentapetalae</taxon>
        <taxon>asterids</taxon>
        <taxon>campanulids</taxon>
        <taxon>Escalloniales</taxon>
        <taxon>Escalloniaceae</taxon>
        <taxon>Escallonia</taxon>
    </lineage>
</organism>
<evidence type="ECO:0008006" key="9">
    <source>
        <dbReference type="Google" id="ProtNLM"/>
    </source>
</evidence>
<evidence type="ECO:0000259" key="5">
    <source>
        <dbReference type="PROSITE" id="PS51266"/>
    </source>
</evidence>
<dbReference type="PROSITE" id="PS51266">
    <property type="entry name" value="ZF_CHY"/>
    <property type="match status" value="1"/>
</dbReference>
<evidence type="ECO:0000256" key="1">
    <source>
        <dbReference type="ARBA" id="ARBA00022723"/>
    </source>
</evidence>
<gene>
    <name evidence="7" type="ORF">RJ639_000438</name>
</gene>
<dbReference type="PANTHER" id="PTHR21319">
    <property type="entry name" value="RING FINGER AND CHY ZINC FINGER DOMAIN-CONTAINING PROTEIN 1"/>
    <property type="match status" value="1"/>
</dbReference>
<feature type="domain" description="CHY-type" evidence="5">
    <location>
        <begin position="17"/>
        <end position="92"/>
    </location>
</feature>
<dbReference type="Proteomes" id="UP001188597">
    <property type="component" value="Unassembled WGS sequence"/>
</dbReference>
<evidence type="ECO:0000313" key="8">
    <source>
        <dbReference type="Proteomes" id="UP001188597"/>
    </source>
</evidence>
<dbReference type="AlphaFoldDB" id="A0AA89BRM5"/>
<comment type="caution">
    <text evidence="7">The sequence shown here is derived from an EMBL/GenBank/DDBJ whole genome shotgun (WGS) entry which is preliminary data.</text>
</comment>
<dbReference type="GO" id="GO:0006511">
    <property type="term" value="P:ubiquitin-dependent protein catabolic process"/>
    <property type="evidence" value="ECO:0007669"/>
    <property type="project" value="TreeGrafter"/>
</dbReference>
<dbReference type="SUPFAM" id="SSF161245">
    <property type="entry name" value="Zinc hairpin stack"/>
    <property type="match status" value="1"/>
</dbReference>
<sequence>MDEHKTVVQTKKHDQDFGKMLHGCEHYRRRCKLCAPCCDQIFACRHCHNEAASALSNPKDRHGLVRRDVKQVVCAVCDTEQQAAHVCANCGVKMGEYFCDIRKFYDDAIEKQQFHCDDCGLEVVRTSFTARNVDLAILWACWIIIHV</sequence>
<evidence type="ECO:0000259" key="6">
    <source>
        <dbReference type="PROSITE" id="PS51270"/>
    </source>
</evidence>
<evidence type="ECO:0000256" key="4">
    <source>
        <dbReference type="PROSITE-ProRule" id="PRU00601"/>
    </source>
</evidence>
<dbReference type="Pfam" id="PF05495">
    <property type="entry name" value="zf-CHY"/>
    <property type="match status" value="1"/>
</dbReference>
<dbReference type="InterPro" id="IPR017921">
    <property type="entry name" value="Znf_CTCHY"/>
</dbReference>
<dbReference type="PROSITE" id="PS51270">
    <property type="entry name" value="ZF_CTCHY"/>
    <property type="match status" value="1"/>
</dbReference>
<dbReference type="InterPro" id="IPR037275">
    <property type="entry name" value="Znf_CTCHY_sf"/>
</dbReference>
<feature type="domain" description="CTCHY-type" evidence="6">
    <location>
        <begin position="94"/>
        <end position="147"/>
    </location>
</feature>